<evidence type="ECO:0000256" key="2">
    <source>
        <dbReference type="ARBA" id="ARBA00023033"/>
    </source>
</evidence>
<dbReference type="InterPro" id="IPR036188">
    <property type="entry name" value="FAD/NAD-bd_sf"/>
</dbReference>
<gene>
    <name evidence="4" type="ORF">GCM10022403_083360</name>
</gene>
<dbReference type="PRINTS" id="PR00420">
    <property type="entry name" value="RNGMNOXGNASE"/>
</dbReference>
<organism evidence="4 5">
    <name type="scientific">Streptomyces coacervatus</name>
    <dbReference type="NCBI Taxonomy" id="647381"/>
    <lineage>
        <taxon>Bacteria</taxon>
        <taxon>Bacillati</taxon>
        <taxon>Actinomycetota</taxon>
        <taxon>Actinomycetes</taxon>
        <taxon>Kitasatosporales</taxon>
        <taxon>Streptomycetaceae</taxon>
        <taxon>Streptomyces</taxon>
    </lineage>
</organism>
<dbReference type="InterPro" id="IPR002938">
    <property type="entry name" value="FAD-bd"/>
</dbReference>
<protein>
    <submittedName>
        <fullName evidence="4">FAD-dependent monooxygenase</fullName>
    </submittedName>
</protein>
<keyword evidence="2 4" id="KW-0503">Monooxygenase</keyword>
<feature type="domain" description="FAD-binding" evidence="3">
    <location>
        <begin position="3"/>
        <end position="340"/>
    </location>
</feature>
<dbReference type="Gene3D" id="3.50.50.60">
    <property type="entry name" value="FAD/NAD(P)-binding domain"/>
    <property type="match status" value="1"/>
</dbReference>
<dbReference type="Pfam" id="PF01494">
    <property type="entry name" value="FAD_binding_3"/>
    <property type="match status" value="1"/>
</dbReference>
<dbReference type="EMBL" id="BAABDE010000034">
    <property type="protein sequence ID" value="GAA3838179.1"/>
    <property type="molecule type" value="Genomic_DNA"/>
</dbReference>
<sequence length="393" mass="42703">MHALIIGGGVAGPATAIALQKAGITSVVYEAYPSGADERGAFLSLFANGIDALKAIDAHEPVLERSFSGSRIEFTTSAGKQLATARLDRDVHGDLPGPRILKRADLCEALQGEAVRRGIRVERGKRLAFARRTPAGRIVATFEDGTMDVGDFLVGADGIHSVVRRSIDADAPAPRYTGEDVVCGYARKAPVLAPPETFRMIYGKRAFFAFLTTPGGDTWWFTNISGMDGSATALSRDWKRLALERVRADVDPATDLIEATGDDVIGIRVYEMASTPIWHAGSMIVVGDAAHPASPNAGHGAAMALEDSVLLAMCLRDLPDIPKAFGRYEQLRRERVERLVATSAQMRKRAIPAPLQRVLRDFMLPRLLKNGPRNAAPWLTRHHIDWHEKLAAQ</sequence>
<comment type="caution">
    <text evidence="4">The sequence shown here is derived from an EMBL/GenBank/DDBJ whole genome shotgun (WGS) entry which is preliminary data.</text>
</comment>
<dbReference type="GO" id="GO:0004497">
    <property type="term" value="F:monooxygenase activity"/>
    <property type="evidence" value="ECO:0007669"/>
    <property type="project" value="UniProtKB-KW"/>
</dbReference>
<reference evidence="5" key="1">
    <citation type="journal article" date="2019" name="Int. J. Syst. Evol. Microbiol.">
        <title>The Global Catalogue of Microorganisms (GCM) 10K type strain sequencing project: providing services to taxonomists for standard genome sequencing and annotation.</title>
        <authorList>
            <consortium name="The Broad Institute Genomics Platform"/>
            <consortium name="The Broad Institute Genome Sequencing Center for Infectious Disease"/>
            <person name="Wu L."/>
            <person name="Ma J."/>
        </authorList>
    </citation>
    <scope>NUCLEOTIDE SEQUENCE [LARGE SCALE GENOMIC DNA]</scope>
    <source>
        <strain evidence="5">JCM 17138</strain>
    </source>
</reference>
<evidence type="ECO:0000259" key="3">
    <source>
        <dbReference type="Pfam" id="PF01494"/>
    </source>
</evidence>
<evidence type="ECO:0000313" key="5">
    <source>
        <dbReference type="Proteomes" id="UP001501009"/>
    </source>
</evidence>
<dbReference type="PANTHER" id="PTHR13789">
    <property type="entry name" value="MONOOXYGENASE"/>
    <property type="match status" value="1"/>
</dbReference>
<dbReference type="SUPFAM" id="SSF51905">
    <property type="entry name" value="FAD/NAD(P)-binding domain"/>
    <property type="match status" value="1"/>
</dbReference>
<accession>A0ABP7JA49</accession>
<keyword evidence="1" id="KW-0560">Oxidoreductase</keyword>
<dbReference type="Proteomes" id="UP001501009">
    <property type="component" value="Unassembled WGS sequence"/>
</dbReference>
<keyword evidence="5" id="KW-1185">Reference proteome</keyword>
<dbReference type="InterPro" id="IPR050493">
    <property type="entry name" value="FAD-dep_Monooxygenase_BioMet"/>
</dbReference>
<proteinExistence type="predicted"/>
<evidence type="ECO:0000313" key="4">
    <source>
        <dbReference type="EMBL" id="GAA3838179.1"/>
    </source>
</evidence>
<evidence type="ECO:0000256" key="1">
    <source>
        <dbReference type="ARBA" id="ARBA00023002"/>
    </source>
</evidence>
<dbReference type="PANTHER" id="PTHR13789:SF309">
    <property type="entry name" value="PUTATIVE (AFU_ORTHOLOGUE AFUA_6G14510)-RELATED"/>
    <property type="match status" value="1"/>
</dbReference>
<name>A0ABP7JA49_9ACTN</name>